<dbReference type="Gene3D" id="3.10.430.100">
    <property type="entry name" value="Ribosomal protein L9, C-terminal domain"/>
    <property type="match status" value="1"/>
</dbReference>
<dbReference type="Gene3D" id="3.40.5.10">
    <property type="entry name" value="Ribosomal protein L9, N-terminal domain"/>
    <property type="match status" value="1"/>
</dbReference>
<proteinExistence type="inferred from homology"/>
<keyword evidence="3 7" id="KW-0694">RNA-binding</keyword>
<evidence type="ECO:0000313" key="9">
    <source>
        <dbReference type="EMBL" id="SPF67795.1"/>
    </source>
</evidence>
<dbReference type="PROSITE" id="PS00651">
    <property type="entry name" value="RIBOSOMAL_L9"/>
    <property type="match status" value="1"/>
</dbReference>
<evidence type="ECO:0000256" key="7">
    <source>
        <dbReference type="HAMAP-Rule" id="MF_00503"/>
    </source>
</evidence>
<dbReference type="InterPro" id="IPR000244">
    <property type="entry name" value="Ribosomal_bL9"/>
</dbReference>
<evidence type="ECO:0000256" key="1">
    <source>
        <dbReference type="ARBA" id="ARBA00010605"/>
    </source>
</evidence>
<dbReference type="FunFam" id="3.40.5.10:FF:000003">
    <property type="entry name" value="50S ribosomal protein L9"/>
    <property type="match status" value="1"/>
</dbReference>
<evidence type="ECO:0000256" key="5">
    <source>
        <dbReference type="ARBA" id="ARBA00023274"/>
    </source>
</evidence>
<dbReference type="GO" id="GO:0006412">
    <property type="term" value="P:translation"/>
    <property type="evidence" value="ECO:0007669"/>
    <property type="project" value="UniProtKB-UniRule"/>
</dbReference>
<evidence type="ECO:0000259" key="8">
    <source>
        <dbReference type="PROSITE" id="PS00651"/>
    </source>
</evidence>
<keyword evidence="5 7" id="KW-0687">Ribonucleoprotein</keyword>
<dbReference type="Pfam" id="PF01281">
    <property type="entry name" value="Ribosomal_L9_N"/>
    <property type="match status" value="1"/>
</dbReference>
<evidence type="ECO:0000256" key="3">
    <source>
        <dbReference type="ARBA" id="ARBA00022884"/>
    </source>
</evidence>
<dbReference type="GO" id="GO:1990904">
    <property type="term" value="C:ribonucleoprotein complex"/>
    <property type="evidence" value="ECO:0007669"/>
    <property type="project" value="UniProtKB-KW"/>
</dbReference>
<dbReference type="InterPro" id="IPR036935">
    <property type="entry name" value="Ribosomal_bL9_N_sf"/>
</dbReference>
<dbReference type="GO" id="GO:0019843">
    <property type="term" value="F:rRNA binding"/>
    <property type="evidence" value="ECO:0007669"/>
    <property type="project" value="UniProtKB-UniRule"/>
</dbReference>
<reference evidence="10" key="1">
    <citation type="submission" date="2018-02" db="EMBL/GenBank/DDBJ databases">
        <authorList>
            <person name="Hornung B."/>
        </authorList>
    </citation>
    <scope>NUCLEOTIDE SEQUENCE [LARGE SCALE GENOMIC DNA]</scope>
</reference>
<protein>
    <recommendedName>
        <fullName evidence="6 7">Large ribosomal subunit protein bL9</fullName>
    </recommendedName>
</protein>
<dbReference type="InterPro" id="IPR020069">
    <property type="entry name" value="Ribosomal_bL9_C"/>
</dbReference>
<dbReference type="SUPFAM" id="SSF55653">
    <property type="entry name" value="Ribosomal protein L9 C-domain"/>
    <property type="match status" value="1"/>
</dbReference>
<gene>
    <name evidence="7" type="primary">rplI</name>
    <name evidence="9" type="ORF">PROPJV5_0743</name>
</gene>
<accession>A0A375HZK6</accession>
<comment type="similarity">
    <text evidence="1 7">Belongs to the bacterial ribosomal protein bL9 family.</text>
</comment>
<dbReference type="InterPro" id="IPR009027">
    <property type="entry name" value="Ribosomal_bL9/RNase_H1_N"/>
</dbReference>
<dbReference type="OrthoDB" id="9788336at2"/>
<evidence type="ECO:0000256" key="6">
    <source>
        <dbReference type="ARBA" id="ARBA00035292"/>
    </source>
</evidence>
<dbReference type="Proteomes" id="UP000265962">
    <property type="component" value="Unassembled WGS sequence"/>
</dbReference>
<dbReference type="HAMAP" id="MF_00503">
    <property type="entry name" value="Ribosomal_bL9"/>
    <property type="match status" value="1"/>
</dbReference>
<dbReference type="InterPro" id="IPR036791">
    <property type="entry name" value="Ribosomal_bL9_C_sf"/>
</dbReference>
<dbReference type="InterPro" id="IPR020070">
    <property type="entry name" value="Ribosomal_bL9_N"/>
</dbReference>
<evidence type="ECO:0000256" key="4">
    <source>
        <dbReference type="ARBA" id="ARBA00022980"/>
    </source>
</evidence>
<dbReference type="NCBIfam" id="TIGR00158">
    <property type="entry name" value="L9"/>
    <property type="match status" value="1"/>
</dbReference>
<evidence type="ECO:0000313" key="10">
    <source>
        <dbReference type="Proteomes" id="UP000265962"/>
    </source>
</evidence>
<keyword evidence="2 7" id="KW-0699">rRNA-binding</keyword>
<dbReference type="PANTHER" id="PTHR21368">
    <property type="entry name" value="50S RIBOSOMAL PROTEIN L9"/>
    <property type="match status" value="1"/>
</dbReference>
<dbReference type="Pfam" id="PF03948">
    <property type="entry name" value="Ribosomal_L9_C"/>
    <property type="match status" value="1"/>
</dbReference>
<dbReference type="RefSeq" id="WP_119715013.1">
    <property type="nucleotide sequence ID" value="NZ_OMOH01000003.1"/>
</dbReference>
<dbReference type="SUPFAM" id="SSF55658">
    <property type="entry name" value="L9 N-domain-like"/>
    <property type="match status" value="1"/>
</dbReference>
<dbReference type="GO" id="GO:0003735">
    <property type="term" value="F:structural constituent of ribosome"/>
    <property type="evidence" value="ECO:0007669"/>
    <property type="project" value="InterPro"/>
</dbReference>
<name>A0A375HZK6_9ACTN</name>
<dbReference type="GO" id="GO:0005840">
    <property type="term" value="C:ribosome"/>
    <property type="evidence" value="ECO:0007669"/>
    <property type="project" value="UniProtKB-KW"/>
</dbReference>
<dbReference type="AlphaFoldDB" id="A0A375HZK6"/>
<keyword evidence="4 7" id="KW-0689">Ribosomal protein</keyword>
<comment type="function">
    <text evidence="7">Binds to the 23S rRNA.</text>
</comment>
<dbReference type="InterPro" id="IPR020594">
    <property type="entry name" value="Ribosomal_bL9_bac/chp"/>
</dbReference>
<sequence>MKLILTSAVQHLGVAGDVVEVKDGYGRNYLLPQGYAIAYNRGTAKQIEGIQRARNARAIRDNEHALQLREQLEALTVQVPANVSPSGKLFGAVTGSDIAVAVKKAGGPALDKRAITPVKPIKHLGPHAVQIKLTDAVKLRITIEVVAA</sequence>
<keyword evidence="10" id="KW-1185">Reference proteome</keyword>
<organism evidence="9 10">
    <name type="scientific">Propionibacterium ruminifibrarum</name>
    <dbReference type="NCBI Taxonomy" id="1962131"/>
    <lineage>
        <taxon>Bacteria</taxon>
        <taxon>Bacillati</taxon>
        <taxon>Actinomycetota</taxon>
        <taxon>Actinomycetes</taxon>
        <taxon>Propionibacteriales</taxon>
        <taxon>Propionibacteriaceae</taxon>
        <taxon>Propionibacterium</taxon>
    </lineage>
</organism>
<evidence type="ECO:0000256" key="2">
    <source>
        <dbReference type="ARBA" id="ARBA00022730"/>
    </source>
</evidence>
<dbReference type="EMBL" id="OMOH01000003">
    <property type="protein sequence ID" value="SPF67795.1"/>
    <property type="molecule type" value="Genomic_DNA"/>
</dbReference>
<feature type="domain" description="Ribosomal protein L9" evidence="8">
    <location>
        <begin position="13"/>
        <end position="40"/>
    </location>
</feature>